<dbReference type="NCBIfam" id="NF002086">
    <property type="entry name" value="PRK00915.1-3"/>
    <property type="match status" value="1"/>
</dbReference>
<dbReference type="EMBL" id="WOCE01000006">
    <property type="protein sequence ID" value="KAE9611625.1"/>
    <property type="molecule type" value="Genomic_DNA"/>
</dbReference>
<evidence type="ECO:0000313" key="11">
    <source>
        <dbReference type="EMBL" id="KAE9611625.1"/>
    </source>
</evidence>
<sequence length="594" mass="64535">MATVLLRHPPFSSPIHSSHTSTSTSTSHLFLHFPHSSFPKFTISCSSSHPSRPNYIPNHIPDPSYVRIFDTTLRDGEQSPGASMTAKEKLDIARQLAKLGVDVIEAGFPAASQADFDAVVMIAKEVGNAVYEDGYVPVICGLSRCSEKDIRSAWEAVKHAKRPRVHAFIATSSIHMEYKLKKTKEQVIEIARNMIKLARSLGCEDIEFSPEDAGRSEREFLYEILGEVIKAGATTLNIPDTVGINMPSEYGGLIADIKANTPGVENVIISTHCQNDLGLSTANTLEGARAGARQLEVTVNGIGERAGNASLEEVVMALKCGSHVFGNLYTGMNTKHIYRTSRMVEEYSGLQLQPHKALVGLNAFAHESGIHQDGMLKHRGTYEIISPEDIGLERPEDQAGIVLGKLSGRHAVKKRLEELGYELKDDNLESLFQRFKSVAEKKKRVTDADLRALVSDENFQAEPIWKLGDVQVSCGTLGLSTATVKLVGIDNTEHIGCSIGTGPLDAAYKAIDLIVKEPVTLLEYSMNAVTEGIDAIATTRVLIRGVDNHISTHALTGETYHRTFSGVGAGMDVVVSSVKAYIAALNKMLGFKGT</sequence>
<dbReference type="SMART" id="SM00917">
    <property type="entry name" value="LeuA_dimer"/>
    <property type="match status" value="1"/>
</dbReference>
<dbReference type="Pfam" id="PF08502">
    <property type="entry name" value="LeuA_dimer"/>
    <property type="match status" value="1"/>
</dbReference>
<name>A0A6A5NCA4_LUPAL</name>
<dbReference type="SUPFAM" id="SSF51569">
    <property type="entry name" value="Aldolase"/>
    <property type="match status" value="1"/>
</dbReference>
<keyword evidence="9" id="KW-0100">Branched-chain amino acid biosynthesis</keyword>
<keyword evidence="7" id="KW-0808">Transferase</keyword>
<evidence type="ECO:0000256" key="8">
    <source>
        <dbReference type="ARBA" id="ARBA00022723"/>
    </source>
</evidence>
<dbReference type="InterPro" id="IPR002034">
    <property type="entry name" value="AIPM/Hcit_synth_CS"/>
</dbReference>
<reference evidence="12" key="1">
    <citation type="journal article" date="2020" name="Nat. Commun.">
        <title>Genome sequence of the cluster root forming white lupin.</title>
        <authorList>
            <person name="Hufnagel B."/>
            <person name="Marques A."/>
            <person name="Soriano A."/>
            <person name="Marques L."/>
            <person name="Divol F."/>
            <person name="Doumas P."/>
            <person name="Sallet E."/>
            <person name="Mancinotti D."/>
            <person name="Carrere S."/>
            <person name="Marande W."/>
            <person name="Arribat S."/>
            <person name="Keller J."/>
            <person name="Huneau C."/>
            <person name="Blein T."/>
            <person name="Aime D."/>
            <person name="Laguerre M."/>
            <person name="Taylor J."/>
            <person name="Schubert V."/>
            <person name="Nelson M."/>
            <person name="Geu-Flores F."/>
            <person name="Crespi M."/>
            <person name="Gallardo-Guerrero K."/>
            <person name="Delaux P.-M."/>
            <person name="Salse J."/>
            <person name="Berges H."/>
            <person name="Guyot R."/>
            <person name="Gouzy J."/>
            <person name="Peret B."/>
        </authorList>
    </citation>
    <scope>NUCLEOTIDE SEQUENCE [LARGE SCALE GENOMIC DNA]</scope>
    <source>
        <strain evidence="12">cv. Amiga</strain>
    </source>
</reference>
<dbReference type="AlphaFoldDB" id="A0A6A5NCA4"/>
<keyword evidence="8" id="KW-0479">Metal-binding</keyword>
<dbReference type="PROSITE" id="PS00815">
    <property type="entry name" value="AIPM_HOMOCIT_SYNTH_1"/>
    <property type="match status" value="1"/>
</dbReference>
<keyword evidence="12" id="KW-1185">Reference proteome</keyword>
<dbReference type="HAMAP" id="MF_01025">
    <property type="entry name" value="LeuA_type1"/>
    <property type="match status" value="1"/>
</dbReference>
<evidence type="ECO:0000256" key="4">
    <source>
        <dbReference type="ARBA" id="ARBA00012973"/>
    </source>
</evidence>
<dbReference type="GO" id="GO:0009507">
    <property type="term" value="C:chloroplast"/>
    <property type="evidence" value="ECO:0007669"/>
    <property type="project" value="TreeGrafter"/>
</dbReference>
<dbReference type="GO" id="GO:0003852">
    <property type="term" value="F:2-isopropylmalate synthase activity"/>
    <property type="evidence" value="ECO:0007669"/>
    <property type="project" value="UniProtKB-EC"/>
</dbReference>
<dbReference type="Gene3D" id="1.10.238.260">
    <property type="match status" value="1"/>
</dbReference>
<dbReference type="InterPro" id="IPR013785">
    <property type="entry name" value="Aldolase_TIM"/>
</dbReference>
<keyword evidence="5" id="KW-0432">Leucine biosynthesis</keyword>
<evidence type="ECO:0000256" key="6">
    <source>
        <dbReference type="ARBA" id="ARBA00022605"/>
    </source>
</evidence>
<dbReference type="FunFam" id="3.20.20.70:FF:000010">
    <property type="entry name" value="2-isopropylmalate synthase"/>
    <property type="match status" value="1"/>
</dbReference>
<protein>
    <recommendedName>
        <fullName evidence="4">2-isopropylmalate synthase</fullName>
        <ecNumber evidence="4">2.3.3.13</ecNumber>
    </recommendedName>
</protein>
<keyword evidence="6" id="KW-0028">Amino-acid biosynthesis</keyword>
<dbReference type="EC" id="2.3.3.13" evidence="4"/>
<organism evidence="11 12">
    <name type="scientific">Lupinus albus</name>
    <name type="common">White lupine</name>
    <name type="synonym">Lupinus termis</name>
    <dbReference type="NCBI Taxonomy" id="3870"/>
    <lineage>
        <taxon>Eukaryota</taxon>
        <taxon>Viridiplantae</taxon>
        <taxon>Streptophyta</taxon>
        <taxon>Embryophyta</taxon>
        <taxon>Tracheophyta</taxon>
        <taxon>Spermatophyta</taxon>
        <taxon>Magnoliopsida</taxon>
        <taxon>eudicotyledons</taxon>
        <taxon>Gunneridae</taxon>
        <taxon>Pentapetalae</taxon>
        <taxon>rosids</taxon>
        <taxon>fabids</taxon>
        <taxon>Fabales</taxon>
        <taxon>Fabaceae</taxon>
        <taxon>Papilionoideae</taxon>
        <taxon>50 kb inversion clade</taxon>
        <taxon>genistoids sensu lato</taxon>
        <taxon>core genistoids</taxon>
        <taxon>Genisteae</taxon>
        <taxon>Lupinus</taxon>
    </lineage>
</organism>
<dbReference type="InterPro" id="IPR000891">
    <property type="entry name" value="PYR_CT"/>
</dbReference>
<dbReference type="PANTHER" id="PTHR10277">
    <property type="entry name" value="HOMOCITRATE SYNTHASE-RELATED"/>
    <property type="match status" value="1"/>
</dbReference>
<dbReference type="InterPro" id="IPR036230">
    <property type="entry name" value="LeuA_allosteric_dom_sf"/>
</dbReference>
<dbReference type="OrthoDB" id="2015253at2759"/>
<comment type="function">
    <text evidence="10">Catalyzes the condensation of the acetyl group of acetyl-CoA with 3-methyl-2-oxobutanoate (2-oxoisovalerate) to form 3-carboxy-3-hydroxy-4-methylpentanoate (2-isopropylmalate). Involved in Leu biosynthesis, but does not participate in the chain elongation of glucosinolates.</text>
</comment>
<evidence type="ECO:0000256" key="1">
    <source>
        <dbReference type="ARBA" id="ARBA00000064"/>
    </source>
</evidence>
<evidence type="ECO:0000256" key="5">
    <source>
        <dbReference type="ARBA" id="ARBA00022430"/>
    </source>
</evidence>
<dbReference type="FunFam" id="1.10.238.260:FF:000003">
    <property type="entry name" value="2-isopropylmalate synthase 1 chloroplastic"/>
    <property type="match status" value="1"/>
</dbReference>
<comment type="similarity">
    <text evidence="3">Belongs to the alpha-IPM synthase/homocitrate synthase family. LeuA type 1 subfamily.</text>
</comment>
<dbReference type="InterPro" id="IPR005671">
    <property type="entry name" value="LeuA_bact_synth"/>
</dbReference>
<dbReference type="InterPro" id="IPR050073">
    <property type="entry name" value="2-IPM_HCS-like"/>
</dbReference>
<dbReference type="PANTHER" id="PTHR10277:SF9">
    <property type="entry name" value="2-ISOPROPYLMALATE SYNTHASE 1, CHLOROPLASTIC-RELATED"/>
    <property type="match status" value="1"/>
</dbReference>
<evidence type="ECO:0000256" key="9">
    <source>
        <dbReference type="ARBA" id="ARBA00023304"/>
    </source>
</evidence>
<dbReference type="Gene3D" id="3.30.160.270">
    <property type="match status" value="1"/>
</dbReference>
<dbReference type="GO" id="GO:0046872">
    <property type="term" value="F:metal ion binding"/>
    <property type="evidence" value="ECO:0007669"/>
    <property type="project" value="UniProtKB-KW"/>
</dbReference>
<comment type="caution">
    <text evidence="11">The sequence shown here is derived from an EMBL/GenBank/DDBJ whole genome shotgun (WGS) entry which is preliminary data.</text>
</comment>
<dbReference type="InterPro" id="IPR054691">
    <property type="entry name" value="LeuA/HCS_post-cat"/>
</dbReference>
<dbReference type="Pfam" id="PF22617">
    <property type="entry name" value="HCS_D2"/>
    <property type="match status" value="1"/>
</dbReference>
<dbReference type="SUPFAM" id="SSF110921">
    <property type="entry name" value="2-isopropylmalate synthase LeuA, allosteric (dimerisation) domain"/>
    <property type="match status" value="1"/>
</dbReference>
<evidence type="ECO:0000256" key="3">
    <source>
        <dbReference type="ARBA" id="ARBA00009396"/>
    </source>
</evidence>
<dbReference type="InterPro" id="IPR013709">
    <property type="entry name" value="2-isopropylmalate_synth_dimer"/>
</dbReference>
<evidence type="ECO:0000256" key="2">
    <source>
        <dbReference type="ARBA" id="ARBA00004689"/>
    </source>
</evidence>
<gene>
    <name evidence="11" type="ORF">Lalb_Chr06g0164461</name>
</gene>
<comment type="pathway">
    <text evidence="2">Amino-acid biosynthesis; L-leucine biosynthesis; L-leucine from 3-methyl-2-oxobutanoate: step 1/4.</text>
</comment>
<proteinExistence type="inferred from homology"/>
<dbReference type="Gene3D" id="3.20.20.70">
    <property type="entry name" value="Aldolase class I"/>
    <property type="match status" value="1"/>
</dbReference>
<evidence type="ECO:0000256" key="10">
    <source>
        <dbReference type="ARBA" id="ARBA00059544"/>
    </source>
</evidence>
<dbReference type="CDD" id="cd07940">
    <property type="entry name" value="DRE_TIM_IPMS"/>
    <property type="match status" value="1"/>
</dbReference>
<comment type="catalytic activity">
    <reaction evidence="1">
        <text>3-methyl-2-oxobutanoate + acetyl-CoA + H2O = (2S)-2-isopropylmalate + CoA + H(+)</text>
        <dbReference type="Rhea" id="RHEA:21524"/>
        <dbReference type="ChEBI" id="CHEBI:1178"/>
        <dbReference type="ChEBI" id="CHEBI:11851"/>
        <dbReference type="ChEBI" id="CHEBI:15377"/>
        <dbReference type="ChEBI" id="CHEBI:15378"/>
        <dbReference type="ChEBI" id="CHEBI:57287"/>
        <dbReference type="ChEBI" id="CHEBI:57288"/>
        <dbReference type="EC" id="2.3.3.13"/>
    </reaction>
</comment>
<evidence type="ECO:0000256" key="7">
    <source>
        <dbReference type="ARBA" id="ARBA00022679"/>
    </source>
</evidence>
<dbReference type="NCBIfam" id="TIGR00973">
    <property type="entry name" value="leuA_bact"/>
    <property type="match status" value="1"/>
</dbReference>
<dbReference type="UniPathway" id="UPA00048">
    <property type="reaction ID" value="UER00070"/>
</dbReference>
<evidence type="ECO:0000313" key="12">
    <source>
        <dbReference type="Proteomes" id="UP000447434"/>
    </source>
</evidence>
<dbReference type="GO" id="GO:0009098">
    <property type="term" value="P:L-leucine biosynthetic process"/>
    <property type="evidence" value="ECO:0007669"/>
    <property type="project" value="UniProtKB-UniPathway"/>
</dbReference>
<dbReference type="Pfam" id="PF00682">
    <property type="entry name" value="HMGL-like"/>
    <property type="match status" value="1"/>
</dbReference>
<dbReference type="FunFam" id="3.30.160.270:FF:000004">
    <property type="entry name" value="2-isopropylmalate synthase B"/>
    <property type="match status" value="1"/>
</dbReference>
<dbReference type="PROSITE" id="PS50991">
    <property type="entry name" value="PYR_CT"/>
    <property type="match status" value="1"/>
</dbReference>
<dbReference type="Proteomes" id="UP000447434">
    <property type="component" value="Chromosome 6"/>
</dbReference>
<accession>A0A6A5NCA4</accession>